<evidence type="ECO:0000256" key="6">
    <source>
        <dbReference type="ARBA" id="ARBA00022771"/>
    </source>
</evidence>
<keyword evidence="10 13" id="KW-0234">DNA repair</keyword>
<dbReference type="GO" id="GO:0006289">
    <property type="term" value="P:nucleotide-excision repair"/>
    <property type="evidence" value="ECO:0007669"/>
    <property type="project" value="UniProtKB-UniRule"/>
</dbReference>
<sequence length="217" mass="24647">MENLDVNYSQGDVIETFVYEHDHPTEISYNFSHVLHVLRVCPMATKANIAIDSKDFMRIQFLLPVAEHNPYREFQFAQLADDSNLLVIVIDTNPFEWEHPSAPLKLNEALKHILAFMNAHLAGRHDNRLAVIASHVGIRYMASKRLPDGQMNVIWQANAQSSMLFSKFLYPTLNELIPGSKVEMKKDANVYPVFKVVNDAVLAGITKLLQDPRSTES</sequence>
<keyword evidence="6 13" id="KW-0863">Zinc-finger</keyword>
<keyword evidence="15" id="KW-1185">Reference proteome</keyword>
<dbReference type="PANTHER" id="PTHR12831">
    <property type="entry name" value="TRANSCRIPTION INITIATION FACTOR IIH TFIIH , POLYPEPTIDE 3-RELATED"/>
    <property type="match status" value="1"/>
</dbReference>
<dbReference type="Pfam" id="PF03850">
    <property type="entry name" value="Tfb4"/>
    <property type="match status" value="1"/>
</dbReference>
<evidence type="ECO:0000256" key="2">
    <source>
        <dbReference type="ARBA" id="ARBA00005273"/>
    </source>
</evidence>
<dbReference type="InterPro" id="IPR036465">
    <property type="entry name" value="vWFA_dom_sf"/>
</dbReference>
<comment type="function">
    <text evidence="13">Component of the general transcription and DNA repair factor IIH (TFIIH) core complex, which is involved in general and transcription-coupled nucleotide excision repair (NER) of damaged DNA and, when complexed to TFIIK, in RNA transcription by RNA polymerase II. In NER, TFIIH acts by opening DNA around the lesion to allow the excision of the damaged oligonucleotide and its replacement by a new DNA fragment. In transcription, TFIIH has an essential role in transcription initiation. When the pre-initiation complex (PIC) has been established, TFIIH is required for promoter opening and promoter escape. Phosphorylation of the C-terminal tail (CTD) of the largest subunit of RNA polymerase II by the kinase module TFIIK controls the initiation of transcription.</text>
</comment>
<keyword evidence="7 13" id="KW-0862">Zinc</keyword>
<protein>
    <recommendedName>
        <fullName evidence="3 13">General transcription and DNA repair factor IIH subunit TFB4</fullName>
        <shortName evidence="13">TFIIH subunit TFB4</shortName>
    </recommendedName>
    <alternativeName>
        <fullName evidence="12 13">RNA polymerase II transcription factor B subunit 4</fullName>
    </alternativeName>
</protein>
<dbReference type="EMBL" id="JAAAHW010000075">
    <property type="protein sequence ID" value="KAG0006678.1"/>
    <property type="molecule type" value="Genomic_DNA"/>
</dbReference>
<evidence type="ECO:0000256" key="9">
    <source>
        <dbReference type="ARBA" id="ARBA00023163"/>
    </source>
</evidence>
<dbReference type="OrthoDB" id="337581at2759"/>
<keyword evidence="9 13" id="KW-0804">Transcription</keyword>
<keyword evidence="11 13" id="KW-0539">Nucleus</keyword>
<proteinExistence type="inferred from homology"/>
<comment type="caution">
    <text evidence="14">The sequence shown here is derived from an EMBL/GenBank/DDBJ whole genome shotgun (WGS) entry which is preliminary data.</text>
</comment>
<evidence type="ECO:0000256" key="11">
    <source>
        <dbReference type="ARBA" id="ARBA00023242"/>
    </source>
</evidence>
<reference evidence="14" key="1">
    <citation type="journal article" date="2020" name="Fungal Divers.">
        <title>Resolving the Mortierellaceae phylogeny through synthesis of multi-gene phylogenetics and phylogenomics.</title>
        <authorList>
            <person name="Vandepol N."/>
            <person name="Liber J."/>
            <person name="Desiro A."/>
            <person name="Na H."/>
            <person name="Kennedy M."/>
            <person name="Barry K."/>
            <person name="Grigoriev I.V."/>
            <person name="Miller A.N."/>
            <person name="O'Donnell K."/>
            <person name="Stajich J.E."/>
            <person name="Bonito G."/>
        </authorList>
    </citation>
    <scope>NUCLEOTIDE SEQUENCE</scope>
    <source>
        <strain evidence="14">MES-2147</strain>
    </source>
</reference>
<dbReference type="GO" id="GO:0005675">
    <property type="term" value="C:transcription factor TFIIH holo complex"/>
    <property type="evidence" value="ECO:0007669"/>
    <property type="project" value="UniProtKB-UniRule"/>
</dbReference>
<gene>
    <name evidence="14" type="primary">TFB4_2</name>
    <name evidence="14" type="ORF">BGZ65_005233</name>
</gene>
<name>A0A9P6SVA9_9FUNG</name>
<comment type="subunit">
    <text evidence="13">Component of the 7-subunit TFIIH core complex composed of XPB/SSL2, XPD/RAD3, SSL1, TFB1, TFB2, TFB4 and TFB5, which is active in NER. The core complex associates with the 3-subunit CTD-kinase module TFIIK composed of CCL1, KIN28 and TFB3 to form the 10-subunit holoenzyme (holo-TFIIH) active in transcription.</text>
</comment>
<keyword evidence="8 13" id="KW-0805">Transcription regulation</keyword>
<dbReference type="GO" id="GO:0006355">
    <property type="term" value="P:regulation of DNA-templated transcription"/>
    <property type="evidence" value="ECO:0007669"/>
    <property type="project" value="InterPro"/>
</dbReference>
<dbReference type="Gene3D" id="3.40.50.410">
    <property type="entry name" value="von Willebrand factor, type A domain"/>
    <property type="match status" value="1"/>
</dbReference>
<evidence type="ECO:0000256" key="12">
    <source>
        <dbReference type="ARBA" id="ARBA00033341"/>
    </source>
</evidence>
<evidence type="ECO:0000313" key="14">
    <source>
        <dbReference type="EMBL" id="KAG0006678.1"/>
    </source>
</evidence>
<keyword evidence="5 13" id="KW-0227">DNA damage</keyword>
<dbReference type="AlphaFoldDB" id="A0A9P6SVA9"/>
<dbReference type="Gene3D" id="3.70.10.10">
    <property type="match status" value="1"/>
</dbReference>
<evidence type="ECO:0000256" key="13">
    <source>
        <dbReference type="RuleBase" id="RU368090"/>
    </source>
</evidence>
<evidence type="ECO:0000256" key="1">
    <source>
        <dbReference type="ARBA" id="ARBA00004123"/>
    </source>
</evidence>
<dbReference type="GO" id="GO:0000439">
    <property type="term" value="C:transcription factor TFIIH core complex"/>
    <property type="evidence" value="ECO:0007669"/>
    <property type="project" value="UniProtKB-UniRule"/>
</dbReference>
<evidence type="ECO:0000256" key="4">
    <source>
        <dbReference type="ARBA" id="ARBA00022723"/>
    </source>
</evidence>
<accession>A0A9P6SVA9</accession>
<comment type="similarity">
    <text evidence="2 13">Belongs to the TFB4 family.</text>
</comment>
<evidence type="ECO:0000256" key="3">
    <source>
        <dbReference type="ARBA" id="ARBA00021280"/>
    </source>
</evidence>
<dbReference type="Proteomes" id="UP000749646">
    <property type="component" value="Unassembled WGS sequence"/>
</dbReference>
<comment type="subcellular location">
    <subcellularLocation>
        <location evidence="1 13">Nucleus</location>
    </subcellularLocation>
</comment>
<evidence type="ECO:0000256" key="8">
    <source>
        <dbReference type="ARBA" id="ARBA00023015"/>
    </source>
</evidence>
<dbReference type="InterPro" id="IPR004600">
    <property type="entry name" value="TFIIH_Tfb4/GTF2H3"/>
</dbReference>
<evidence type="ECO:0000256" key="10">
    <source>
        <dbReference type="ARBA" id="ARBA00023204"/>
    </source>
</evidence>
<organism evidence="14 15">
    <name type="scientific">Modicella reniformis</name>
    <dbReference type="NCBI Taxonomy" id="1440133"/>
    <lineage>
        <taxon>Eukaryota</taxon>
        <taxon>Fungi</taxon>
        <taxon>Fungi incertae sedis</taxon>
        <taxon>Mucoromycota</taxon>
        <taxon>Mortierellomycotina</taxon>
        <taxon>Mortierellomycetes</taxon>
        <taxon>Mortierellales</taxon>
        <taxon>Mortierellaceae</taxon>
        <taxon>Modicella</taxon>
    </lineage>
</organism>
<evidence type="ECO:0000256" key="7">
    <source>
        <dbReference type="ARBA" id="ARBA00022833"/>
    </source>
</evidence>
<dbReference type="GO" id="GO:0008270">
    <property type="term" value="F:zinc ion binding"/>
    <property type="evidence" value="ECO:0007669"/>
    <property type="project" value="UniProtKB-KW"/>
</dbReference>
<evidence type="ECO:0000313" key="15">
    <source>
        <dbReference type="Proteomes" id="UP000749646"/>
    </source>
</evidence>
<evidence type="ECO:0000256" key="5">
    <source>
        <dbReference type="ARBA" id="ARBA00022763"/>
    </source>
</evidence>
<dbReference type="PANTHER" id="PTHR12831:SF0">
    <property type="entry name" value="GENERAL TRANSCRIPTION FACTOR IIH SUBUNIT 3"/>
    <property type="match status" value="1"/>
</dbReference>
<keyword evidence="4 13" id="KW-0479">Metal-binding</keyword>